<dbReference type="EMBL" id="JBJKFK010000207">
    <property type="protein sequence ID" value="KAL3318759.1"/>
    <property type="molecule type" value="Genomic_DNA"/>
</dbReference>
<keyword evidence="6" id="KW-1185">Reference proteome</keyword>
<dbReference type="Pfam" id="PF02826">
    <property type="entry name" value="2-Hacid_dh_C"/>
    <property type="match status" value="1"/>
</dbReference>
<proteinExistence type="inferred from homology"/>
<evidence type="ECO:0000259" key="4">
    <source>
        <dbReference type="Pfam" id="PF02826"/>
    </source>
</evidence>
<dbReference type="InterPro" id="IPR051638">
    <property type="entry name" value="CTBP_dehydrogenase"/>
</dbReference>
<feature type="region of interest" description="Disordered" evidence="2">
    <location>
        <begin position="444"/>
        <end position="468"/>
    </location>
</feature>
<comment type="similarity">
    <text evidence="1">Belongs to the D-isomer specific 2-hydroxyacid dehydrogenase family.</text>
</comment>
<name>A0ABD2QGV2_9PLAT</name>
<dbReference type="PROSITE" id="PS00065">
    <property type="entry name" value="D_2_HYDROXYACID_DH_1"/>
    <property type="match status" value="1"/>
</dbReference>
<accession>A0ABD2QGV2</accession>
<evidence type="ECO:0000313" key="6">
    <source>
        <dbReference type="Proteomes" id="UP001626550"/>
    </source>
</evidence>
<dbReference type="InterPro" id="IPR006140">
    <property type="entry name" value="D-isomer_DH_NAD-bd"/>
</dbReference>
<reference evidence="5 6" key="1">
    <citation type="submission" date="2024-11" db="EMBL/GenBank/DDBJ databases">
        <title>Adaptive evolution of stress response genes in parasites aligns with host niche diversity.</title>
        <authorList>
            <person name="Hahn C."/>
            <person name="Resl P."/>
        </authorList>
    </citation>
    <scope>NUCLEOTIDE SEQUENCE [LARGE SCALE GENOMIC DNA]</scope>
    <source>
        <strain evidence="5">EGGRZ-B1_66</strain>
        <tissue evidence="5">Body</tissue>
    </source>
</reference>
<dbReference type="CDD" id="cd05299">
    <property type="entry name" value="CtBP_dh"/>
    <property type="match status" value="1"/>
</dbReference>
<dbReference type="InterPro" id="IPR029752">
    <property type="entry name" value="D-isomer_DH_CS1"/>
</dbReference>
<dbReference type="Pfam" id="PF00389">
    <property type="entry name" value="2-Hacid_dh"/>
    <property type="match status" value="1"/>
</dbReference>
<dbReference type="SUPFAM" id="SSF52283">
    <property type="entry name" value="Formate/glycerate dehydrogenase catalytic domain-like"/>
    <property type="match status" value="1"/>
</dbReference>
<dbReference type="Proteomes" id="UP001626550">
    <property type="component" value="Unassembled WGS sequence"/>
</dbReference>
<dbReference type="PANTHER" id="PTHR46029">
    <property type="entry name" value="C-TERMINAL-BINDING PROTEIN"/>
    <property type="match status" value="1"/>
</dbReference>
<dbReference type="InterPro" id="IPR043322">
    <property type="entry name" value="CtBP"/>
</dbReference>
<evidence type="ECO:0000256" key="2">
    <source>
        <dbReference type="SAM" id="MobiDB-lite"/>
    </source>
</evidence>
<organism evidence="5 6">
    <name type="scientific">Cichlidogyrus casuarinus</name>
    <dbReference type="NCBI Taxonomy" id="1844966"/>
    <lineage>
        <taxon>Eukaryota</taxon>
        <taxon>Metazoa</taxon>
        <taxon>Spiralia</taxon>
        <taxon>Lophotrochozoa</taxon>
        <taxon>Platyhelminthes</taxon>
        <taxon>Monogenea</taxon>
        <taxon>Monopisthocotylea</taxon>
        <taxon>Dactylogyridea</taxon>
        <taxon>Ancyrocephalidae</taxon>
        <taxon>Cichlidogyrus</taxon>
    </lineage>
</organism>
<protein>
    <recommendedName>
        <fullName evidence="7">C-terminal-binding protein</fullName>
    </recommendedName>
</protein>
<dbReference type="InterPro" id="IPR036291">
    <property type="entry name" value="NAD(P)-bd_dom_sf"/>
</dbReference>
<comment type="caution">
    <text evidence="5">The sequence shown here is derived from an EMBL/GenBank/DDBJ whole genome shotgun (WGS) entry which is preliminary data.</text>
</comment>
<evidence type="ECO:0000313" key="5">
    <source>
        <dbReference type="EMBL" id="KAL3318759.1"/>
    </source>
</evidence>
<dbReference type="AlphaFoldDB" id="A0ABD2QGV2"/>
<evidence type="ECO:0008006" key="7">
    <source>
        <dbReference type="Google" id="ProtNLM"/>
    </source>
</evidence>
<feature type="domain" description="D-isomer specific 2-hydroxyacid dehydrogenase NAD-binding" evidence="4">
    <location>
        <begin position="121"/>
        <end position="304"/>
    </location>
</feature>
<dbReference type="InterPro" id="IPR006139">
    <property type="entry name" value="D-isomer_2_OHA_DH_cat_dom"/>
</dbReference>
<dbReference type="Gene3D" id="3.40.50.720">
    <property type="entry name" value="NAD(P)-binding Rossmann-like Domain"/>
    <property type="match status" value="2"/>
</dbReference>
<sequence>MSGHRTINGPAQSRPLVALLDGRDCTIEMPLLKDIATVAFCDASSTSEIHDRVLKEAVGALMWHTISLGREDLQKFKSLKIIVRIGSGYDNIDIKAAGEMNIAVCNVPGFGVEESADTTLSHILSLYRRTHWLAQMVRNGKKITGPEQLKDAAQGSARIRGDTLGIIGLGRVGTAVAQRARAFGFRVIFYDPYLSDGIERALGIERVYTLPDLLYNSDCVTLHCSLNDQNRRMINEHTIKLMRSGAFLINTASAGLIDEPALGTALKENRIRAAALDVVENEPFSPNSGPLKDAPNLIVTPHMAYYSEYSMRELREAAANEVRQALTAKIPDALRNCVNKEYLNCSNGAISHSLTNGSGPHTHNPSSLLGPLASSVPGATALTNGPASAVASMFANGAPSILSGHPAAAQQALAAAALSAQLNYPGAGSRGAILSTPSAVAPVSSAPISSTSSNTTANTTIANPTASSATPVNPLSLAAAAALLPGSQLSAANLAAAVAQSSANASSSAASSSSGSALVSLPGVDMQNLAAAFGGHFPAHLSIPSLKDN</sequence>
<evidence type="ECO:0000256" key="1">
    <source>
        <dbReference type="ARBA" id="ARBA00005854"/>
    </source>
</evidence>
<feature type="domain" description="D-isomer specific 2-hydroxyacid dehydrogenase catalytic" evidence="3">
    <location>
        <begin position="25"/>
        <end position="338"/>
    </location>
</feature>
<dbReference type="PANTHER" id="PTHR46029:SF7">
    <property type="entry name" value="C-TERMINAL-BINDING PROTEIN"/>
    <property type="match status" value="1"/>
</dbReference>
<evidence type="ECO:0000259" key="3">
    <source>
        <dbReference type="Pfam" id="PF00389"/>
    </source>
</evidence>
<gene>
    <name evidence="5" type="ORF">Ciccas_002586</name>
</gene>
<dbReference type="SUPFAM" id="SSF51735">
    <property type="entry name" value="NAD(P)-binding Rossmann-fold domains"/>
    <property type="match status" value="1"/>
</dbReference>